<dbReference type="PANTHER" id="PTHR16214:SF3">
    <property type="entry name" value="TRANSMEMBRANE PROTEIN 260"/>
    <property type="match status" value="1"/>
</dbReference>
<dbReference type="OrthoDB" id="9807602at2"/>
<keyword evidence="1" id="KW-1133">Transmembrane helix</keyword>
<feature type="transmembrane region" description="Helical" evidence="1">
    <location>
        <begin position="9"/>
        <end position="26"/>
    </location>
</feature>
<feature type="transmembrane region" description="Helical" evidence="1">
    <location>
        <begin position="214"/>
        <end position="237"/>
    </location>
</feature>
<feature type="transmembrane region" description="Helical" evidence="1">
    <location>
        <begin position="72"/>
        <end position="95"/>
    </location>
</feature>
<dbReference type="AlphaFoldDB" id="A0A5C6RQU6"/>
<feature type="transmembrane region" description="Helical" evidence="1">
    <location>
        <begin position="589"/>
        <end position="607"/>
    </location>
</feature>
<evidence type="ECO:0000313" key="2">
    <source>
        <dbReference type="EMBL" id="TXB64314.1"/>
    </source>
</evidence>
<feature type="transmembrane region" description="Helical" evidence="1">
    <location>
        <begin position="258"/>
        <end position="277"/>
    </location>
</feature>
<dbReference type="InterPro" id="IPR021280">
    <property type="entry name" value="TMEM260-like"/>
</dbReference>
<feature type="transmembrane region" description="Helical" evidence="1">
    <location>
        <begin position="557"/>
        <end position="577"/>
    </location>
</feature>
<feature type="transmembrane region" description="Helical" evidence="1">
    <location>
        <begin position="115"/>
        <end position="131"/>
    </location>
</feature>
<feature type="transmembrane region" description="Helical" evidence="1">
    <location>
        <begin position="283"/>
        <end position="307"/>
    </location>
</feature>
<evidence type="ECO:0000313" key="3">
    <source>
        <dbReference type="Proteomes" id="UP000321721"/>
    </source>
</evidence>
<feature type="transmembrane region" description="Helical" evidence="1">
    <location>
        <begin position="503"/>
        <end position="521"/>
    </location>
</feature>
<protein>
    <submittedName>
        <fullName evidence="2">DUF2723 domain-containing protein</fullName>
    </submittedName>
</protein>
<proteinExistence type="predicted"/>
<dbReference type="Proteomes" id="UP000321721">
    <property type="component" value="Unassembled WGS sequence"/>
</dbReference>
<feature type="transmembrane region" description="Helical" evidence="1">
    <location>
        <begin position="173"/>
        <end position="202"/>
    </location>
</feature>
<organism evidence="2 3">
    <name type="scientific">Vicingus serpentipes</name>
    <dbReference type="NCBI Taxonomy" id="1926625"/>
    <lineage>
        <taxon>Bacteria</taxon>
        <taxon>Pseudomonadati</taxon>
        <taxon>Bacteroidota</taxon>
        <taxon>Flavobacteriia</taxon>
        <taxon>Flavobacteriales</taxon>
        <taxon>Vicingaceae</taxon>
        <taxon>Vicingus</taxon>
    </lineage>
</organism>
<evidence type="ECO:0000256" key="1">
    <source>
        <dbReference type="SAM" id="Phobius"/>
    </source>
</evidence>
<dbReference type="RefSeq" id="WP_147101548.1">
    <property type="nucleotide sequence ID" value="NZ_VOOS01000005.1"/>
</dbReference>
<sequence>MEYKKLNNILGWLVWAIATTVYLMTIEPTASFWDCGEFIATAYNLEVGHPPGAPLFMLLGKIFTMFGSAEKAAYAINIMSALSSSFTILFLFWTITAMVKKLAMKTGEITKGKEFAILGSALVGSLAYTFSDSFWFSATEAEVYAMSSLFTAVVFWAILKWDAVSSEKHSTRWMVLIAYLMGLSIGVHLLNLLAIPAMVFLFYFKTRELNVKTFFTATGFSLLILGIVQFGIIPGTYKLGSMFEILFVNSFGMPFHSGLLFYLLLLAGLVSYGLYYTQKNKKVIWNTVILCFTVILIGYSTFAVIMLRSAANPPMDENNPENAFSLLSYLNREQYGSAPFLTGQSFNTPLDAQEPYKEGKAVYYQNKETGKYEQTNKGEKNEPNYDSKASGFLPRMWSSQGHHIDGYKQWSNFKGKNVRASNGETVKIPTFGENLAFLFNYQWGHLYWRYFMWNFVGRQNDIQSQGEIINGNWISGIDAIDSARLGDQSKVPSSTKNNPGRNTYFFLPLIIGLIGLVYQFSKDPKDWLVLGLLFFFTGMAINFYTNPPPFQPRERDYAYVGSFYVFTIWISIGIYALYEILSKKVPQKVSAIAVTLVGLLAAPVLMGSQNWDDHNRSGRYTARDFAKNYLNSCAPNAILFTNGDNDTFPLWYVQEVEGYRTDVRVVNLSLLNTDWYIEQMRRKAWDADGIPQRIPDYKIRQGTNDYVPVYDRGIKGHIDIDEAIDFVIDDSPKSKVGVNTGKQVDYLPTKNFSISVDKETVLANGTVTAEYADRILDKVEWTVDKNYIMKNDLIILDILAANDWKRPIYFAITTGNASYIGLTPFFQLEGLAYRLVPYRANNFDGQTGEVHTAIMQENLMEKFVWGGMENGDIYLDENNRRMCMNFRNNFSRLADDYIRRGENDKAIAALDYCIKVMPENLVAFNFFMIPVAESYYKLKEYEKGNAVVRSLVNTYHEDLKFYLTLRGEQRKSIQSEMDRARYILQQLIMLTNDKYKDSGLAEEMQDRFIEINSLILTEGSI</sequence>
<dbReference type="Pfam" id="PF11028">
    <property type="entry name" value="TMEM260-like"/>
    <property type="match status" value="1"/>
</dbReference>
<dbReference type="InterPro" id="IPR052724">
    <property type="entry name" value="GT117_domain-containing"/>
</dbReference>
<accession>A0A5C6RQU6</accession>
<keyword evidence="1" id="KW-0812">Transmembrane</keyword>
<keyword evidence="3" id="KW-1185">Reference proteome</keyword>
<feature type="transmembrane region" description="Helical" evidence="1">
    <location>
        <begin position="527"/>
        <end position="545"/>
    </location>
</feature>
<name>A0A5C6RQU6_9FLAO</name>
<dbReference type="PANTHER" id="PTHR16214">
    <property type="entry name" value="TRANSMEMBRANE PROTEIN 260"/>
    <property type="match status" value="1"/>
</dbReference>
<gene>
    <name evidence="2" type="ORF">FRY74_11015</name>
</gene>
<dbReference type="EMBL" id="VOOS01000005">
    <property type="protein sequence ID" value="TXB64314.1"/>
    <property type="molecule type" value="Genomic_DNA"/>
</dbReference>
<comment type="caution">
    <text evidence="2">The sequence shown here is derived from an EMBL/GenBank/DDBJ whole genome shotgun (WGS) entry which is preliminary data.</text>
</comment>
<keyword evidence="1" id="KW-0472">Membrane</keyword>
<reference evidence="2 3" key="1">
    <citation type="submission" date="2019-08" db="EMBL/GenBank/DDBJ databases">
        <title>Genome of Vicingus serpentipes NCIMB 15042.</title>
        <authorList>
            <person name="Bowman J.P."/>
        </authorList>
    </citation>
    <scope>NUCLEOTIDE SEQUENCE [LARGE SCALE GENOMIC DNA]</scope>
    <source>
        <strain evidence="2 3">NCIMB 15042</strain>
    </source>
</reference>